<accession>A0ABP4U431</accession>
<dbReference type="Proteomes" id="UP001500280">
    <property type="component" value="Unassembled WGS sequence"/>
</dbReference>
<dbReference type="PROSITE" id="PS51186">
    <property type="entry name" value="GNAT"/>
    <property type="match status" value="2"/>
</dbReference>
<proteinExistence type="predicted"/>
<protein>
    <recommendedName>
        <fullName evidence="1">N-acetyltransferase domain-containing protein</fullName>
    </recommendedName>
</protein>
<dbReference type="InterPro" id="IPR051908">
    <property type="entry name" value="Ribosomal_N-acetyltransferase"/>
</dbReference>
<feature type="domain" description="N-acetyltransferase" evidence="1">
    <location>
        <begin position="198"/>
        <end position="371"/>
    </location>
</feature>
<evidence type="ECO:0000259" key="1">
    <source>
        <dbReference type="PROSITE" id="PS51186"/>
    </source>
</evidence>
<reference evidence="3" key="1">
    <citation type="journal article" date="2019" name="Int. J. Syst. Evol. Microbiol.">
        <title>The Global Catalogue of Microorganisms (GCM) 10K type strain sequencing project: providing services to taxonomists for standard genome sequencing and annotation.</title>
        <authorList>
            <consortium name="The Broad Institute Genomics Platform"/>
            <consortium name="The Broad Institute Genome Sequencing Center for Infectious Disease"/>
            <person name="Wu L."/>
            <person name="Ma J."/>
        </authorList>
    </citation>
    <scope>NUCLEOTIDE SEQUENCE [LARGE SCALE GENOMIC DNA]</scope>
    <source>
        <strain evidence="3">JCM 14307</strain>
    </source>
</reference>
<feature type="domain" description="N-acetyltransferase" evidence="1">
    <location>
        <begin position="15"/>
        <end position="173"/>
    </location>
</feature>
<comment type="caution">
    <text evidence="2">The sequence shown here is derived from an EMBL/GenBank/DDBJ whole genome shotgun (WGS) entry which is preliminary data.</text>
</comment>
<sequence length="376" mass="41535">MRFPDDVPVLTADSITLRAHTPADADAVYEMCQDPVMQRWTTIPVPYSHADAVSFLTELIPNGWRDENGSRHWAIDVDGRFAGTISLHDIAGGVGEIGFAIAPWARGAGAMTRAVKLVVRHVFDDLNWDRVIWRAHVGNWGSRRVAWKAGFRGLVVVPGAAQARGVRYDEWVATVGRDDELEPQGNWWTVPEFDGGTFHMRAPRPDDAKRVQEACSDERTQYWLAGLPSPYELHHAEGFIESRNEARASGEGVSWVIADPGTDELIGNVSIFGMNDRLNTRPGEIGYWMHPSGRGKNVMTKAVRLVIEHAFTPVEEGGLGRRRLTLLAAVENTASAHVAEANGFNKVGIGRAGAPGRDGRWDDDYIFDLLPTDPRP</sequence>
<dbReference type="Gene3D" id="3.40.630.30">
    <property type="match status" value="2"/>
</dbReference>
<keyword evidence="3" id="KW-1185">Reference proteome</keyword>
<dbReference type="PANTHER" id="PTHR43441">
    <property type="entry name" value="RIBOSOMAL-PROTEIN-SERINE ACETYLTRANSFERASE"/>
    <property type="match status" value="1"/>
</dbReference>
<dbReference type="Pfam" id="PF13302">
    <property type="entry name" value="Acetyltransf_3"/>
    <property type="match status" value="2"/>
</dbReference>
<organism evidence="2 3">
    <name type="scientific">Kribbella yunnanensis</name>
    <dbReference type="NCBI Taxonomy" id="190194"/>
    <lineage>
        <taxon>Bacteria</taxon>
        <taxon>Bacillati</taxon>
        <taxon>Actinomycetota</taxon>
        <taxon>Actinomycetes</taxon>
        <taxon>Propionibacteriales</taxon>
        <taxon>Kribbellaceae</taxon>
        <taxon>Kribbella</taxon>
    </lineage>
</organism>
<gene>
    <name evidence="2" type="ORF">GCM10009745_50400</name>
</gene>
<evidence type="ECO:0000313" key="2">
    <source>
        <dbReference type="EMBL" id="GAA1698030.1"/>
    </source>
</evidence>
<dbReference type="PANTHER" id="PTHR43441:SF10">
    <property type="entry name" value="ACETYLTRANSFERASE"/>
    <property type="match status" value="1"/>
</dbReference>
<dbReference type="SUPFAM" id="SSF55729">
    <property type="entry name" value="Acyl-CoA N-acyltransferases (Nat)"/>
    <property type="match status" value="2"/>
</dbReference>
<name>A0ABP4U431_9ACTN</name>
<evidence type="ECO:0000313" key="3">
    <source>
        <dbReference type="Proteomes" id="UP001500280"/>
    </source>
</evidence>
<dbReference type="RefSeq" id="WP_344156750.1">
    <property type="nucleotide sequence ID" value="NZ_BAAANF010000017.1"/>
</dbReference>
<dbReference type="EMBL" id="BAAANF010000017">
    <property type="protein sequence ID" value="GAA1698030.1"/>
    <property type="molecule type" value="Genomic_DNA"/>
</dbReference>
<dbReference type="InterPro" id="IPR016181">
    <property type="entry name" value="Acyl_CoA_acyltransferase"/>
</dbReference>
<dbReference type="InterPro" id="IPR000182">
    <property type="entry name" value="GNAT_dom"/>
</dbReference>